<evidence type="ECO:0000313" key="1">
    <source>
        <dbReference type="EMBL" id="ODS00740.1"/>
    </source>
</evidence>
<sequence length="219" mass="23529">MASTPPAPGAAFSPRLIVMAKQPIAGAVKRRLARGIGTGTATRFYRTTLHHTLMRLGTDPRWRTFLAVAPGHTVREPCWPAWPRVRPIPQGDGDLGARMQALFDAMPPGPVIVVGSDIPAISRAHIADAFRRLGSADAVFGPARDGGYWLVGLKRSPRRLAPFENVPWSTEQALAATCANLKGRKIARAATLSDVDTAEDLEGQRASAERLVRACPKGV</sequence>
<evidence type="ECO:0008006" key="3">
    <source>
        <dbReference type="Google" id="ProtNLM"/>
    </source>
</evidence>
<name>A0A1E3W4V3_9HYPH</name>
<dbReference type="RefSeq" id="WP_069436329.1">
    <property type="nucleotide sequence ID" value="NZ_LPWG01000004.1"/>
</dbReference>
<dbReference type="AlphaFoldDB" id="A0A1E3W4V3"/>
<dbReference type="InterPro" id="IPR029044">
    <property type="entry name" value="Nucleotide-diphossugar_trans"/>
</dbReference>
<comment type="caution">
    <text evidence="1">The sequence shown here is derived from an EMBL/GenBank/DDBJ whole genome shotgun (WGS) entry which is preliminary data.</text>
</comment>
<keyword evidence="2" id="KW-1185">Reference proteome</keyword>
<dbReference type="OrthoDB" id="9798250at2"/>
<dbReference type="EMBL" id="LPWG01000004">
    <property type="protein sequence ID" value="ODS00740.1"/>
    <property type="molecule type" value="Genomic_DNA"/>
</dbReference>
<dbReference type="Pfam" id="PF09837">
    <property type="entry name" value="DUF2064"/>
    <property type="match status" value="1"/>
</dbReference>
<dbReference type="Gene3D" id="3.90.550.10">
    <property type="entry name" value="Spore Coat Polysaccharide Biosynthesis Protein SpsA, Chain A"/>
    <property type="match status" value="1"/>
</dbReference>
<reference evidence="1 2" key="1">
    <citation type="journal article" date="2016" name="Environ. Microbiol.">
        <title>New Methyloceanibacter diversity from North Sea sediments includes methanotroph containing solely the soluble methane monooxygenase.</title>
        <authorList>
            <person name="Vekeman B."/>
            <person name="Kerckhof F.M."/>
            <person name="Cremers G."/>
            <person name="de Vos P."/>
            <person name="Vandamme P."/>
            <person name="Boon N."/>
            <person name="Op den Camp H.J."/>
            <person name="Heylen K."/>
        </authorList>
    </citation>
    <scope>NUCLEOTIDE SEQUENCE [LARGE SCALE GENOMIC DNA]</scope>
    <source>
        <strain evidence="1 2">R-67174</strain>
    </source>
</reference>
<dbReference type="NCBIfam" id="TIGR04282">
    <property type="entry name" value="glyco_like_cofC"/>
    <property type="match status" value="1"/>
</dbReference>
<organism evidence="1 2">
    <name type="scientific">Methyloceanibacter methanicus</name>
    <dbReference type="NCBI Taxonomy" id="1774968"/>
    <lineage>
        <taxon>Bacteria</taxon>
        <taxon>Pseudomonadati</taxon>
        <taxon>Pseudomonadota</taxon>
        <taxon>Alphaproteobacteria</taxon>
        <taxon>Hyphomicrobiales</taxon>
        <taxon>Hyphomicrobiaceae</taxon>
        <taxon>Methyloceanibacter</taxon>
    </lineage>
</organism>
<protein>
    <recommendedName>
        <fullName evidence="3">Glycosyltransferase</fullName>
    </recommendedName>
</protein>
<dbReference type="SUPFAM" id="SSF53448">
    <property type="entry name" value="Nucleotide-diphospho-sugar transferases"/>
    <property type="match status" value="1"/>
</dbReference>
<accession>A0A1E3W4V3</accession>
<dbReference type="PANTHER" id="PTHR36529">
    <property type="entry name" value="SLL1095 PROTEIN"/>
    <property type="match status" value="1"/>
</dbReference>
<gene>
    <name evidence="1" type="ORF">AUC68_14280</name>
</gene>
<proteinExistence type="predicted"/>
<dbReference type="STRING" id="1774968.AUC68_14280"/>
<evidence type="ECO:0000313" key="2">
    <source>
        <dbReference type="Proteomes" id="UP000094501"/>
    </source>
</evidence>
<dbReference type="PANTHER" id="PTHR36529:SF1">
    <property type="entry name" value="GLYCOSYLTRANSFERASE"/>
    <property type="match status" value="1"/>
</dbReference>
<dbReference type="InterPro" id="IPR018641">
    <property type="entry name" value="Trfase_1_rSAM/seldom-assoc"/>
</dbReference>
<dbReference type="Proteomes" id="UP000094501">
    <property type="component" value="Unassembled WGS sequence"/>
</dbReference>